<organism evidence="1">
    <name type="scientific">marine sediment metagenome</name>
    <dbReference type="NCBI Taxonomy" id="412755"/>
    <lineage>
        <taxon>unclassified sequences</taxon>
        <taxon>metagenomes</taxon>
        <taxon>ecological metagenomes</taxon>
    </lineage>
</organism>
<accession>A0A0F9JWH7</accession>
<protein>
    <submittedName>
        <fullName evidence="1">Uncharacterized protein</fullName>
    </submittedName>
</protein>
<sequence>MFPQTSQRGNDSAAAMFHRTADFGADSLRMLSHVGFGVSSPFLYSYHAITQKGSLGNDFQRHLQNSNMIKKDVRTFMQKVMPANQNSRAYQTSSMITTGALDGIALGSAAAAGYQFINKAASFTNNALTAMKNIRLQPTNVSTAEMFPTNRLQSGPDIKQMIKSVKNFKQNATITPLGKGSTGRTVPRNLKEKLAMEQVMKTPQGKKIDVKMTDHRWHEKDGWIKMRQHEKGVKIHYVKNKITGAVDDFKFK</sequence>
<comment type="caution">
    <text evidence="1">The sequence shown here is derived from an EMBL/GenBank/DDBJ whole genome shotgun (WGS) entry which is preliminary data.</text>
</comment>
<reference evidence="1" key="1">
    <citation type="journal article" date="2015" name="Nature">
        <title>Complex archaea that bridge the gap between prokaryotes and eukaryotes.</title>
        <authorList>
            <person name="Spang A."/>
            <person name="Saw J.H."/>
            <person name="Jorgensen S.L."/>
            <person name="Zaremba-Niedzwiedzka K."/>
            <person name="Martijn J."/>
            <person name="Lind A.E."/>
            <person name="van Eijk R."/>
            <person name="Schleper C."/>
            <person name="Guy L."/>
            <person name="Ettema T.J."/>
        </authorList>
    </citation>
    <scope>NUCLEOTIDE SEQUENCE</scope>
</reference>
<evidence type="ECO:0000313" key="1">
    <source>
        <dbReference type="EMBL" id="KKM14268.1"/>
    </source>
</evidence>
<proteinExistence type="predicted"/>
<gene>
    <name evidence="1" type="ORF">LCGC14_1707810</name>
</gene>
<dbReference type="EMBL" id="LAZR01015187">
    <property type="protein sequence ID" value="KKM14268.1"/>
    <property type="molecule type" value="Genomic_DNA"/>
</dbReference>
<name>A0A0F9JWH7_9ZZZZ</name>
<dbReference type="AlphaFoldDB" id="A0A0F9JWH7"/>